<dbReference type="EMBL" id="NAJO01000040">
    <property type="protein sequence ID" value="OQN99426.1"/>
    <property type="molecule type" value="Genomic_DNA"/>
</dbReference>
<evidence type="ECO:0008006" key="3">
    <source>
        <dbReference type="Google" id="ProtNLM"/>
    </source>
</evidence>
<sequence>MADRRANNESEASAVSLSRSLKPLATLGLRFVGEIVGIEILPDDYVAQHTSAQLLNRMLSTRSYISTASSQARRDQLAHDAPDLRTIRHIGEGQCGTVYAFTGTESVLKLAKEGKVEQLKEDGAIHFEVYKCFTELGASTKPEISIPRFVSWIVPKTESFWKAHHKLFPVNTPIGYGLLTTRIFPLPEPVREALFDQFAPPQYRFEPARTRELAHQKNKDCLVRIYLGRREKRTATDAFKLRNLDLMVNEMENIGLKTSLFAAIIARALAILHWGVGVNGNDVEFVLGSAP</sequence>
<dbReference type="PANTHER" id="PTHR40780">
    <property type="entry name" value="DUF3669 DOMAIN-CONTAINING PROTEIN"/>
    <property type="match status" value="1"/>
</dbReference>
<gene>
    <name evidence="1" type="ORF">B0A48_14403</name>
</gene>
<protein>
    <recommendedName>
        <fullName evidence="3">DUF3669 domain-containing protein</fullName>
    </recommendedName>
</protein>
<name>A0A1V8SJU0_9PEZI</name>
<evidence type="ECO:0000313" key="1">
    <source>
        <dbReference type="EMBL" id="OQN99426.1"/>
    </source>
</evidence>
<dbReference type="PANTHER" id="PTHR40780:SF2">
    <property type="entry name" value="DUF3669 DOMAIN-CONTAINING PROTEIN"/>
    <property type="match status" value="1"/>
</dbReference>
<organism evidence="1 2">
    <name type="scientific">Cryoendolithus antarcticus</name>
    <dbReference type="NCBI Taxonomy" id="1507870"/>
    <lineage>
        <taxon>Eukaryota</taxon>
        <taxon>Fungi</taxon>
        <taxon>Dikarya</taxon>
        <taxon>Ascomycota</taxon>
        <taxon>Pezizomycotina</taxon>
        <taxon>Dothideomycetes</taxon>
        <taxon>Dothideomycetidae</taxon>
        <taxon>Cladosporiales</taxon>
        <taxon>Cladosporiaceae</taxon>
        <taxon>Cryoendolithus</taxon>
    </lineage>
</organism>
<dbReference type="AlphaFoldDB" id="A0A1V8SJU0"/>
<comment type="caution">
    <text evidence="1">The sequence shown here is derived from an EMBL/GenBank/DDBJ whole genome shotgun (WGS) entry which is preliminary data.</text>
</comment>
<dbReference type="Proteomes" id="UP000192596">
    <property type="component" value="Unassembled WGS sequence"/>
</dbReference>
<evidence type="ECO:0000313" key="2">
    <source>
        <dbReference type="Proteomes" id="UP000192596"/>
    </source>
</evidence>
<reference evidence="2" key="1">
    <citation type="submission" date="2017-03" db="EMBL/GenBank/DDBJ databases">
        <title>Genomes of endolithic fungi from Antarctica.</title>
        <authorList>
            <person name="Coleine C."/>
            <person name="Masonjones S."/>
            <person name="Stajich J.E."/>
        </authorList>
    </citation>
    <scope>NUCLEOTIDE SEQUENCE [LARGE SCALE GENOMIC DNA]</scope>
    <source>
        <strain evidence="2">CCFEE 5527</strain>
    </source>
</reference>
<dbReference type="OrthoDB" id="2993351at2759"/>
<keyword evidence="2" id="KW-1185">Reference proteome</keyword>
<dbReference type="InParanoid" id="A0A1V8SJU0"/>
<accession>A0A1V8SJU0</accession>
<proteinExistence type="predicted"/>